<reference evidence="4 5" key="1">
    <citation type="journal article" date="2016" name="Mol. Biol. Evol.">
        <title>Comparative Genomics of Early-Diverging Mushroom-Forming Fungi Provides Insights into the Origins of Lignocellulose Decay Capabilities.</title>
        <authorList>
            <person name="Nagy L.G."/>
            <person name="Riley R."/>
            <person name="Tritt A."/>
            <person name="Adam C."/>
            <person name="Daum C."/>
            <person name="Floudas D."/>
            <person name="Sun H."/>
            <person name="Yadav J.S."/>
            <person name="Pangilinan J."/>
            <person name="Larsson K.H."/>
            <person name="Matsuura K."/>
            <person name="Barry K."/>
            <person name="Labutti K."/>
            <person name="Kuo R."/>
            <person name="Ohm R.A."/>
            <person name="Bhattacharya S.S."/>
            <person name="Shirouzu T."/>
            <person name="Yoshinaga Y."/>
            <person name="Martin F.M."/>
            <person name="Grigoriev I.V."/>
            <person name="Hibbett D.S."/>
        </authorList>
    </citation>
    <scope>NUCLEOTIDE SEQUENCE [LARGE SCALE GENOMIC DNA]</scope>
    <source>
        <strain evidence="4 5">CBS 109695</strain>
    </source>
</reference>
<dbReference type="SUPFAM" id="SSF52266">
    <property type="entry name" value="SGNH hydrolase"/>
    <property type="match status" value="1"/>
</dbReference>
<dbReference type="AlphaFoldDB" id="A0A165XRZ8"/>
<protein>
    <submittedName>
        <fullName evidence="4">Carbohydrate esterase family 12 protein</fullName>
    </submittedName>
</protein>
<organism evidence="4 5">
    <name type="scientific">Athelia psychrophila</name>
    <dbReference type="NCBI Taxonomy" id="1759441"/>
    <lineage>
        <taxon>Eukaryota</taxon>
        <taxon>Fungi</taxon>
        <taxon>Dikarya</taxon>
        <taxon>Basidiomycota</taxon>
        <taxon>Agaricomycotina</taxon>
        <taxon>Agaricomycetes</taxon>
        <taxon>Agaricomycetidae</taxon>
        <taxon>Atheliales</taxon>
        <taxon>Atheliaceae</taxon>
        <taxon>Athelia</taxon>
    </lineage>
</organism>
<comment type="similarity">
    <text evidence="1">Belongs to the 'GDSL' lipolytic enzyme family.</text>
</comment>
<dbReference type="InterPro" id="IPR036514">
    <property type="entry name" value="SGNH_hydro_sf"/>
</dbReference>
<dbReference type="PANTHER" id="PTHR43695:SF1">
    <property type="entry name" value="RHAMNOGALACTURONAN ACETYLESTERASE"/>
    <property type="match status" value="1"/>
</dbReference>
<dbReference type="PANTHER" id="PTHR43695">
    <property type="entry name" value="PUTATIVE (AFU_ORTHOLOGUE AFUA_2G17250)-RELATED"/>
    <property type="match status" value="1"/>
</dbReference>
<dbReference type="Proteomes" id="UP000076532">
    <property type="component" value="Unassembled WGS sequence"/>
</dbReference>
<evidence type="ECO:0000256" key="2">
    <source>
        <dbReference type="ARBA" id="ARBA00022801"/>
    </source>
</evidence>
<evidence type="ECO:0000313" key="4">
    <source>
        <dbReference type="EMBL" id="KZP08835.1"/>
    </source>
</evidence>
<gene>
    <name evidence="4" type="ORF">FIBSPDRAFT_760796</name>
</gene>
<feature type="domain" description="SGNH hydrolase-type esterase" evidence="3">
    <location>
        <begin position="14"/>
        <end position="182"/>
    </location>
</feature>
<keyword evidence="2" id="KW-0378">Hydrolase</keyword>
<dbReference type="Pfam" id="PF13472">
    <property type="entry name" value="Lipase_GDSL_2"/>
    <property type="match status" value="1"/>
</dbReference>
<dbReference type="GO" id="GO:0016787">
    <property type="term" value="F:hydrolase activity"/>
    <property type="evidence" value="ECO:0007669"/>
    <property type="project" value="UniProtKB-KW"/>
</dbReference>
<evidence type="ECO:0000256" key="1">
    <source>
        <dbReference type="ARBA" id="ARBA00008668"/>
    </source>
</evidence>
<sequence length="248" mass="26039">MATQKRATPSLWLAGDSTTALHSASEGIQGWGVEIGQYLQDITVQNLARSGTSARSYAREGYFYNLIQQVAKGDYVVIEFGHNDGGLTVAETPGMDLLGESLTDSQTVTLANGTVEVVHTYTEGMVDQVLAKGATPIIASTTPDNPYDGSTVIVDAPSRFVQYAANAAAAKGVPYVDHFNAVMSLYAKLGLTVVDSYYPIDHTHTNIAGATEVAWAFLSGLKCTAADGVLAAYVNSAGEGAGARCSYP</sequence>
<evidence type="ECO:0000259" key="3">
    <source>
        <dbReference type="Pfam" id="PF13472"/>
    </source>
</evidence>
<evidence type="ECO:0000313" key="5">
    <source>
        <dbReference type="Proteomes" id="UP000076532"/>
    </source>
</evidence>
<dbReference type="EMBL" id="KV417713">
    <property type="protein sequence ID" value="KZP08835.1"/>
    <property type="molecule type" value="Genomic_DNA"/>
</dbReference>
<name>A0A165XRZ8_9AGAM</name>
<accession>A0A165XRZ8</accession>
<proteinExistence type="inferred from homology"/>
<dbReference type="InterPro" id="IPR013830">
    <property type="entry name" value="SGNH_hydro"/>
</dbReference>
<keyword evidence="5" id="KW-1185">Reference proteome</keyword>
<dbReference type="OrthoDB" id="2141316at2759"/>
<dbReference type="Gene3D" id="3.40.50.1110">
    <property type="entry name" value="SGNH hydrolase"/>
    <property type="match status" value="1"/>
</dbReference>
<dbReference type="InterPro" id="IPR037459">
    <property type="entry name" value="RhgT-like"/>
</dbReference>
<dbReference type="STRING" id="436010.A0A165XRZ8"/>